<evidence type="ECO:0000313" key="1">
    <source>
        <dbReference type="EMBL" id="MBX46987.1"/>
    </source>
</evidence>
<sequence>MIVYGESMIHWYKVNDMQLCLGYLICNTIFGSSFNHNPFVYPLLLI</sequence>
<dbReference type="AlphaFoldDB" id="A0A2P2NWT9"/>
<organism evidence="1">
    <name type="scientific">Rhizophora mucronata</name>
    <name type="common">Asiatic mangrove</name>
    <dbReference type="NCBI Taxonomy" id="61149"/>
    <lineage>
        <taxon>Eukaryota</taxon>
        <taxon>Viridiplantae</taxon>
        <taxon>Streptophyta</taxon>
        <taxon>Embryophyta</taxon>
        <taxon>Tracheophyta</taxon>
        <taxon>Spermatophyta</taxon>
        <taxon>Magnoliopsida</taxon>
        <taxon>eudicotyledons</taxon>
        <taxon>Gunneridae</taxon>
        <taxon>Pentapetalae</taxon>
        <taxon>rosids</taxon>
        <taxon>fabids</taxon>
        <taxon>Malpighiales</taxon>
        <taxon>Rhizophoraceae</taxon>
        <taxon>Rhizophora</taxon>
    </lineage>
</organism>
<proteinExistence type="predicted"/>
<dbReference type="EMBL" id="GGEC01066503">
    <property type="protein sequence ID" value="MBX46987.1"/>
    <property type="molecule type" value="Transcribed_RNA"/>
</dbReference>
<protein>
    <submittedName>
        <fullName evidence="1">Uncharacterized protein</fullName>
    </submittedName>
</protein>
<accession>A0A2P2NWT9</accession>
<reference evidence="1" key="1">
    <citation type="submission" date="2018-02" db="EMBL/GenBank/DDBJ databases">
        <title>Rhizophora mucronata_Transcriptome.</title>
        <authorList>
            <person name="Meera S.P."/>
            <person name="Sreeshan A."/>
            <person name="Augustine A."/>
        </authorList>
    </citation>
    <scope>NUCLEOTIDE SEQUENCE</scope>
    <source>
        <tissue evidence="1">Leaf</tissue>
    </source>
</reference>
<name>A0A2P2NWT9_RHIMU</name>